<proteinExistence type="predicted"/>
<feature type="domain" description="DDE Tnp4" evidence="4">
    <location>
        <begin position="37"/>
        <end position="109"/>
    </location>
</feature>
<evidence type="ECO:0000313" key="5">
    <source>
        <dbReference type="EMBL" id="GAA3942330.1"/>
    </source>
</evidence>
<dbReference type="Pfam" id="PF13359">
    <property type="entry name" value="DDE_Tnp_4"/>
    <property type="match status" value="1"/>
</dbReference>
<evidence type="ECO:0000256" key="2">
    <source>
        <dbReference type="ARBA" id="ARBA00022723"/>
    </source>
</evidence>
<evidence type="ECO:0000313" key="6">
    <source>
        <dbReference type="Proteomes" id="UP001499909"/>
    </source>
</evidence>
<keyword evidence="6" id="KW-1185">Reference proteome</keyword>
<dbReference type="EMBL" id="BAABDH010000052">
    <property type="protein sequence ID" value="GAA3942330.1"/>
    <property type="molecule type" value="Genomic_DNA"/>
</dbReference>
<evidence type="ECO:0000256" key="3">
    <source>
        <dbReference type="SAM" id="MobiDB-lite"/>
    </source>
</evidence>
<feature type="region of interest" description="Disordered" evidence="3">
    <location>
        <begin position="38"/>
        <end position="68"/>
    </location>
</feature>
<evidence type="ECO:0000259" key="4">
    <source>
        <dbReference type="Pfam" id="PF13359"/>
    </source>
</evidence>
<accession>A0ABP7NBR8</accession>
<name>A0ABP7NBR8_9BACT</name>
<protein>
    <recommendedName>
        <fullName evidence="4">DDE Tnp4 domain-containing protein</fullName>
    </recommendedName>
</protein>
<comment type="cofactor">
    <cofactor evidence="1">
        <name>a divalent metal cation</name>
        <dbReference type="ChEBI" id="CHEBI:60240"/>
    </cofactor>
</comment>
<dbReference type="InterPro" id="IPR027806">
    <property type="entry name" value="HARBI1_dom"/>
</dbReference>
<evidence type="ECO:0000256" key="1">
    <source>
        <dbReference type="ARBA" id="ARBA00001968"/>
    </source>
</evidence>
<organism evidence="5 6">
    <name type="scientific">Hymenobacter algoricola</name>
    <dbReference type="NCBI Taxonomy" id="486267"/>
    <lineage>
        <taxon>Bacteria</taxon>
        <taxon>Pseudomonadati</taxon>
        <taxon>Bacteroidota</taxon>
        <taxon>Cytophagia</taxon>
        <taxon>Cytophagales</taxon>
        <taxon>Hymenobacteraceae</taxon>
        <taxon>Hymenobacter</taxon>
    </lineage>
</organism>
<keyword evidence="2" id="KW-0479">Metal-binding</keyword>
<dbReference type="Proteomes" id="UP001499909">
    <property type="component" value="Unassembled WGS sequence"/>
</dbReference>
<sequence>MLKNEFDVNMGLLDLWQVLADLGYLGLVADYDVSAQSLPHRKPRRSKKNPNTALTERQRTDNHAHARRRVKVEHAISGAKRLGCVTQVYRNKSASFNDRIMAVACGIWNWHLTKKKEAI</sequence>
<reference evidence="6" key="1">
    <citation type="journal article" date="2019" name="Int. J. Syst. Evol. Microbiol.">
        <title>The Global Catalogue of Microorganisms (GCM) 10K type strain sequencing project: providing services to taxonomists for standard genome sequencing and annotation.</title>
        <authorList>
            <consortium name="The Broad Institute Genomics Platform"/>
            <consortium name="The Broad Institute Genome Sequencing Center for Infectious Disease"/>
            <person name="Wu L."/>
            <person name="Ma J."/>
        </authorList>
    </citation>
    <scope>NUCLEOTIDE SEQUENCE [LARGE SCALE GENOMIC DNA]</scope>
    <source>
        <strain evidence="6">JCM 17214</strain>
    </source>
</reference>
<feature type="compositionally biased region" description="Basic residues" evidence="3">
    <location>
        <begin position="39"/>
        <end position="48"/>
    </location>
</feature>
<comment type="caution">
    <text evidence="5">The sequence shown here is derived from an EMBL/GenBank/DDBJ whole genome shotgun (WGS) entry which is preliminary data.</text>
</comment>
<gene>
    <name evidence="5" type="ORF">GCM10022406_27350</name>
</gene>